<protein>
    <submittedName>
        <fullName evidence="1">Uncharacterized protein</fullName>
    </submittedName>
</protein>
<dbReference type="Gramene" id="rna16523">
    <property type="protein sequence ID" value="RHN68206.1"/>
    <property type="gene ID" value="gene16523"/>
</dbReference>
<organism evidence="1 2">
    <name type="scientific">Medicago truncatula</name>
    <name type="common">Barrel medic</name>
    <name type="synonym">Medicago tribuloides</name>
    <dbReference type="NCBI Taxonomy" id="3880"/>
    <lineage>
        <taxon>Eukaryota</taxon>
        <taxon>Viridiplantae</taxon>
        <taxon>Streptophyta</taxon>
        <taxon>Embryophyta</taxon>
        <taxon>Tracheophyta</taxon>
        <taxon>Spermatophyta</taxon>
        <taxon>Magnoliopsida</taxon>
        <taxon>eudicotyledons</taxon>
        <taxon>Gunneridae</taxon>
        <taxon>Pentapetalae</taxon>
        <taxon>rosids</taxon>
        <taxon>fabids</taxon>
        <taxon>Fabales</taxon>
        <taxon>Fabaceae</taxon>
        <taxon>Papilionoideae</taxon>
        <taxon>50 kb inversion clade</taxon>
        <taxon>NPAAA clade</taxon>
        <taxon>Hologalegina</taxon>
        <taxon>IRL clade</taxon>
        <taxon>Trifolieae</taxon>
        <taxon>Medicago</taxon>
    </lineage>
</organism>
<dbReference type="Proteomes" id="UP000265566">
    <property type="component" value="Chromosome 3"/>
</dbReference>
<evidence type="ECO:0000313" key="2">
    <source>
        <dbReference type="Proteomes" id="UP000265566"/>
    </source>
</evidence>
<comment type="caution">
    <text evidence="1">The sequence shown here is derived from an EMBL/GenBank/DDBJ whole genome shotgun (WGS) entry which is preliminary data.</text>
</comment>
<accession>A0A396IR37</accession>
<sequence length="69" mass="8013">MVGFSCILILSRNRHLQEVAFEYSASCHLECSFCYRDRGKTEAIFDIRIRKMSTIIPTTLSYAFSMRPT</sequence>
<name>A0A396IR37_MEDTR</name>
<dbReference type="AlphaFoldDB" id="A0A396IR37"/>
<reference evidence="2" key="1">
    <citation type="journal article" date="2018" name="Nat. Plants">
        <title>Whole-genome landscape of Medicago truncatula symbiotic genes.</title>
        <authorList>
            <person name="Pecrix Y."/>
            <person name="Staton S.E."/>
            <person name="Sallet E."/>
            <person name="Lelandais-Briere C."/>
            <person name="Moreau S."/>
            <person name="Carrere S."/>
            <person name="Blein T."/>
            <person name="Jardinaud M.F."/>
            <person name="Latrasse D."/>
            <person name="Zouine M."/>
            <person name="Zahm M."/>
            <person name="Kreplak J."/>
            <person name="Mayjonade B."/>
            <person name="Satge C."/>
            <person name="Perez M."/>
            <person name="Cauet S."/>
            <person name="Marande W."/>
            <person name="Chantry-Darmon C."/>
            <person name="Lopez-Roques C."/>
            <person name="Bouchez O."/>
            <person name="Berard A."/>
            <person name="Debelle F."/>
            <person name="Munos S."/>
            <person name="Bendahmane A."/>
            <person name="Berges H."/>
            <person name="Niebel A."/>
            <person name="Buitink J."/>
            <person name="Frugier F."/>
            <person name="Benhamed M."/>
            <person name="Crespi M."/>
            <person name="Gouzy J."/>
            <person name="Gamas P."/>
        </authorList>
    </citation>
    <scope>NUCLEOTIDE SEQUENCE [LARGE SCALE GENOMIC DNA]</scope>
    <source>
        <strain evidence="2">cv. Jemalong A17</strain>
    </source>
</reference>
<proteinExistence type="predicted"/>
<evidence type="ECO:0000313" key="1">
    <source>
        <dbReference type="EMBL" id="RHN68206.1"/>
    </source>
</evidence>
<dbReference type="EMBL" id="PSQE01000003">
    <property type="protein sequence ID" value="RHN68206.1"/>
    <property type="molecule type" value="Genomic_DNA"/>
</dbReference>
<gene>
    <name evidence="1" type="ORF">MtrunA17_Chr3g0111341</name>
</gene>